<dbReference type="Gene3D" id="1.20.1310.10">
    <property type="entry name" value="Cullin Repeats"/>
    <property type="match status" value="2"/>
</dbReference>
<evidence type="ECO:0000256" key="1">
    <source>
        <dbReference type="ARBA" id="ARBA00006019"/>
    </source>
</evidence>
<dbReference type="InterPro" id="IPR036317">
    <property type="entry name" value="Cullin_homology_sf"/>
</dbReference>
<dbReference type="InterPro" id="IPR059120">
    <property type="entry name" value="Cullin-like_AB"/>
</dbReference>
<evidence type="ECO:0000259" key="6">
    <source>
        <dbReference type="PROSITE" id="PS50069"/>
    </source>
</evidence>
<dbReference type="Pfam" id="PF26557">
    <property type="entry name" value="Cullin_AB"/>
    <property type="match status" value="1"/>
</dbReference>
<name>A0A0C9XC54_9AGAR</name>
<dbReference type="InterPro" id="IPR036390">
    <property type="entry name" value="WH_DNA-bd_sf"/>
</dbReference>
<dbReference type="Proteomes" id="UP000054477">
    <property type="component" value="Unassembled WGS sequence"/>
</dbReference>
<dbReference type="PROSITE" id="PS50069">
    <property type="entry name" value="CULLIN_2"/>
    <property type="match status" value="1"/>
</dbReference>
<reference evidence="8" key="2">
    <citation type="submission" date="2015-01" db="EMBL/GenBank/DDBJ databases">
        <title>Evolutionary Origins and Diversification of the Mycorrhizal Mutualists.</title>
        <authorList>
            <consortium name="DOE Joint Genome Institute"/>
            <consortium name="Mycorrhizal Genomics Consortium"/>
            <person name="Kohler A."/>
            <person name="Kuo A."/>
            <person name="Nagy L.G."/>
            <person name="Floudas D."/>
            <person name="Copeland A."/>
            <person name="Barry K.W."/>
            <person name="Cichocki N."/>
            <person name="Veneault-Fourrey C."/>
            <person name="LaButti K."/>
            <person name="Lindquist E.A."/>
            <person name="Lipzen A."/>
            <person name="Lundell T."/>
            <person name="Morin E."/>
            <person name="Murat C."/>
            <person name="Riley R."/>
            <person name="Ohm R."/>
            <person name="Sun H."/>
            <person name="Tunlid A."/>
            <person name="Henrissat B."/>
            <person name="Grigoriev I.V."/>
            <person name="Hibbett D.S."/>
            <person name="Martin F."/>
        </authorList>
    </citation>
    <scope>NUCLEOTIDE SEQUENCE [LARGE SCALE GENOMIC DNA]</scope>
    <source>
        <strain evidence="8">LaAM-08-1</strain>
    </source>
</reference>
<dbReference type="SUPFAM" id="SSF75632">
    <property type="entry name" value="Cullin homology domain"/>
    <property type="match status" value="1"/>
</dbReference>
<dbReference type="FunFam" id="1.10.10.10:FF:000014">
    <property type="entry name" value="Cullin 1"/>
    <property type="match status" value="1"/>
</dbReference>
<evidence type="ECO:0000256" key="5">
    <source>
        <dbReference type="RuleBase" id="RU003829"/>
    </source>
</evidence>
<dbReference type="InterPro" id="IPR001373">
    <property type="entry name" value="Cullin_N"/>
</dbReference>
<dbReference type="OrthoDB" id="27073at2759"/>
<evidence type="ECO:0000256" key="4">
    <source>
        <dbReference type="PROSITE-ProRule" id="PRU00330"/>
    </source>
</evidence>
<dbReference type="EMBL" id="KN838760">
    <property type="protein sequence ID" value="KIJ95336.1"/>
    <property type="molecule type" value="Genomic_DNA"/>
</dbReference>
<dbReference type="PANTHER" id="PTHR11932">
    <property type="entry name" value="CULLIN"/>
    <property type="match status" value="1"/>
</dbReference>
<keyword evidence="2" id="KW-1017">Isopeptide bond</keyword>
<dbReference type="SMART" id="SM00884">
    <property type="entry name" value="Cullin_Nedd8"/>
    <property type="match status" value="1"/>
</dbReference>
<dbReference type="Gene3D" id="3.30.230.130">
    <property type="entry name" value="Cullin, Chain C, Domain 2"/>
    <property type="match status" value="1"/>
</dbReference>
<dbReference type="SUPFAM" id="SSF74788">
    <property type="entry name" value="Cullin repeat-like"/>
    <property type="match status" value="1"/>
</dbReference>
<dbReference type="STRING" id="1095629.A0A0C9XC54"/>
<evidence type="ECO:0000313" key="7">
    <source>
        <dbReference type="EMBL" id="KIJ95336.1"/>
    </source>
</evidence>
<protein>
    <submittedName>
        <fullName evidence="7">Unplaced genomic scaffold K443scaffold_225, whole genome shotgun sequence</fullName>
    </submittedName>
</protein>
<feature type="domain" description="Cullin family profile" evidence="6">
    <location>
        <begin position="108"/>
        <end position="334"/>
    </location>
</feature>
<sequence length="463" mass="52358">MATGDLTTLASMYTLFSRVGGIAVLCAAFRQHIRTSVEEIVKDVNNDDDMVQKLLDLNSAADTTISTAFLTNKINAPETSAGTKTPDSEFVYSLKDAFASGFRARRNKPAEMIAKFLDKAMRKGQGSSTDAEFQALLNSVLALYRYTDDKDVFRTFYHRSLAKRLLLEKSASIDFEASMLKKLKEEYDPEFGMGEDMFKDLSLSKEAMTEYHAKLPSTSFGQRLSVMVLQRSAWPFTVTKKTVDLPISMQKELVNYANDYKLRHSGHALSWDHALGTATLKARFDPGYKDLSVSLYQAVVLLLFNDAVEIPFADIMAQTRMDDDELRRTLQSLACGKKKVLTKIPPGKDVNDGDVFKFNADFKDERLRVHINSIQAKVTPEESKRTNESIEGDRKHYLDAAIVRIMKAKKEMTHEQLMIATIDAVNSHFVPNVDTIKKRVESLVESEYLTRSDEDMERFFYVA</sequence>
<comment type="similarity">
    <text evidence="1 4 5">Belongs to the cullin family.</text>
</comment>
<evidence type="ECO:0000313" key="8">
    <source>
        <dbReference type="Proteomes" id="UP000054477"/>
    </source>
</evidence>
<keyword evidence="8" id="KW-1185">Reference proteome</keyword>
<keyword evidence="3" id="KW-0832">Ubl conjugation</keyword>
<accession>A0A0C9XC54</accession>
<reference evidence="7 8" key="1">
    <citation type="submission" date="2014-04" db="EMBL/GenBank/DDBJ databases">
        <authorList>
            <consortium name="DOE Joint Genome Institute"/>
            <person name="Kuo A."/>
            <person name="Kohler A."/>
            <person name="Nagy L.G."/>
            <person name="Floudas D."/>
            <person name="Copeland A."/>
            <person name="Barry K.W."/>
            <person name="Cichocki N."/>
            <person name="Veneault-Fourrey C."/>
            <person name="LaButti K."/>
            <person name="Lindquist E.A."/>
            <person name="Lipzen A."/>
            <person name="Lundell T."/>
            <person name="Morin E."/>
            <person name="Murat C."/>
            <person name="Sun H."/>
            <person name="Tunlid A."/>
            <person name="Henrissat B."/>
            <person name="Grigoriev I.V."/>
            <person name="Hibbett D.S."/>
            <person name="Martin F."/>
            <person name="Nordberg H.P."/>
            <person name="Cantor M.N."/>
            <person name="Hua S.X."/>
        </authorList>
    </citation>
    <scope>NUCLEOTIDE SEQUENCE [LARGE SCALE GENOMIC DNA]</scope>
    <source>
        <strain evidence="7 8">LaAM-08-1</strain>
    </source>
</reference>
<evidence type="ECO:0000256" key="3">
    <source>
        <dbReference type="ARBA" id="ARBA00022843"/>
    </source>
</evidence>
<dbReference type="InterPro" id="IPR016159">
    <property type="entry name" value="Cullin_repeat-like_dom_sf"/>
</dbReference>
<evidence type="ECO:0000256" key="2">
    <source>
        <dbReference type="ARBA" id="ARBA00022499"/>
    </source>
</evidence>
<dbReference type="Pfam" id="PF10557">
    <property type="entry name" value="Cullin_Nedd8"/>
    <property type="match status" value="1"/>
</dbReference>
<dbReference type="FunFam" id="1.20.1310.10:FF:000055">
    <property type="entry name" value="Cullin family protein"/>
    <property type="match status" value="1"/>
</dbReference>
<dbReference type="SMART" id="SM00182">
    <property type="entry name" value="CULLIN"/>
    <property type="match status" value="1"/>
</dbReference>
<organism evidence="7 8">
    <name type="scientific">Laccaria amethystina LaAM-08-1</name>
    <dbReference type="NCBI Taxonomy" id="1095629"/>
    <lineage>
        <taxon>Eukaryota</taxon>
        <taxon>Fungi</taxon>
        <taxon>Dikarya</taxon>
        <taxon>Basidiomycota</taxon>
        <taxon>Agaricomycotina</taxon>
        <taxon>Agaricomycetes</taxon>
        <taxon>Agaricomycetidae</taxon>
        <taxon>Agaricales</taxon>
        <taxon>Agaricineae</taxon>
        <taxon>Hydnangiaceae</taxon>
        <taxon>Laccaria</taxon>
    </lineage>
</organism>
<proteinExistence type="inferred from homology"/>
<dbReference type="SUPFAM" id="SSF46785">
    <property type="entry name" value="Winged helix' DNA-binding domain"/>
    <property type="match status" value="1"/>
</dbReference>
<dbReference type="AlphaFoldDB" id="A0A0C9XC54"/>
<dbReference type="InterPro" id="IPR045093">
    <property type="entry name" value="Cullin"/>
</dbReference>
<gene>
    <name evidence="7" type="ORF">K443DRAFT_134454</name>
</gene>
<dbReference type="GO" id="GO:0006511">
    <property type="term" value="P:ubiquitin-dependent protein catabolic process"/>
    <property type="evidence" value="ECO:0007669"/>
    <property type="project" value="InterPro"/>
</dbReference>
<dbReference type="InterPro" id="IPR016158">
    <property type="entry name" value="Cullin_homology"/>
</dbReference>
<dbReference type="InterPro" id="IPR019559">
    <property type="entry name" value="Cullin_neddylation_domain"/>
</dbReference>
<dbReference type="GO" id="GO:0031625">
    <property type="term" value="F:ubiquitin protein ligase binding"/>
    <property type="evidence" value="ECO:0007669"/>
    <property type="project" value="InterPro"/>
</dbReference>
<dbReference type="InterPro" id="IPR036388">
    <property type="entry name" value="WH-like_DNA-bd_sf"/>
</dbReference>
<dbReference type="HOGENOM" id="CLU_004747_0_1_1"/>
<dbReference type="Pfam" id="PF00888">
    <property type="entry name" value="Cullin"/>
    <property type="match status" value="1"/>
</dbReference>
<dbReference type="Gene3D" id="1.10.10.10">
    <property type="entry name" value="Winged helix-like DNA-binding domain superfamily/Winged helix DNA-binding domain"/>
    <property type="match status" value="1"/>
</dbReference>